<proteinExistence type="predicted"/>
<accession>A0ACB7J490</accession>
<gene>
    <name evidence="1" type="ORF">CCMSSC00406_0008751</name>
</gene>
<name>A0ACB7J490_PLECO</name>
<reference evidence="1 2" key="1">
    <citation type="journal article" date="2021" name="Appl. Environ. Microbiol.">
        <title>Genetic linkage and physical mapping for an oyster mushroom Pleurotus cornucopiae and QTL analysis for the trait cap color.</title>
        <authorList>
            <person name="Zhang Y."/>
            <person name="Gao W."/>
            <person name="Sonnenberg A."/>
            <person name="Chen Q."/>
            <person name="Zhang J."/>
            <person name="Huang C."/>
        </authorList>
    </citation>
    <scope>NUCLEOTIDE SEQUENCE [LARGE SCALE GENOMIC DNA]</scope>
    <source>
        <strain evidence="1">CCMSSC00406</strain>
    </source>
</reference>
<organism evidence="1 2">
    <name type="scientific">Pleurotus cornucopiae</name>
    <name type="common">Cornucopia mushroom</name>
    <dbReference type="NCBI Taxonomy" id="5321"/>
    <lineage>
        <taxon>Eukaryota</taxon>
        <taxon>Fungi</taxon>
        <taxon>Dikarya</taxon>
        <taxon>Basidiomycota</taxon>
        <taxon>Agaricomycotina</taxon>
        <taxon>Agaricomycetes</taxon>
        <taxon>Agaricomycetidae</taxon>
        <taxon>Agaricales</taxon>
        <taxon>Pleurotineae</taxon>
        <taxon>Pleurotaceae</taxon>
        <taxon>Pleurotus</taxon>
    </lineage>
</organism>
<dbReference type="Proteomes" id="UP000824881">
    <property type="component" value="Unassembled WGS sequence"/>
</dbReference>
<evidence type="ECO:0000313" key="2">
    <source>
        <dbReference type="Proteomes" id="UP000824881"/>
    </source>
</evidence>
<keyword evidence="2" id="KW-1185">Reference proteome</keyword>
<sequence length="808" mass="89319">MLVIAGILIYTIIAFGIRVPRANDPPPPTPEEADLSPPIATSDNSTSTWNGTVTTGRNAATDMSSRGCFPSLGFTMPQTVPPSTNGWWCNLNTEYAFMGFSYDVTACQSLSQMRREFQDVRKTFNGRYIRIYGACDRTGFYDDVIQAAWDAGVGVYALIWFGFDGSDIYKTRRDTLFSILHSNPLAPYVIRALQFGSEPLFDYVLTPSQLATEVRQAKEKLKGLGIPVVVSEMAYGYQAHTGSQVVLDAQDYLAVHMLPYFSQQASTVSNFSKLLVAVIVGGVASLYVIGSGIAFASRGFVAGSFLLLLRDSWLLYSALGSAVFADVFIAATLCFFLSTRRTGFKSTDNLVNTMMVYSINTGLLTSVCAMACFITYAIWPQDFVFIGIYFTLSKLYLNSLLATLNARTLMREHDHRISTNPEGVSFKFVPPMDCTAVIDSARSRPPSLFNLGSNAMAGQQIPRGGLDGLHHQLITAYNVVLIVGLVLNVLVVSVAFLRGSQTGVMRCNHGTGRDPKKCIDTGSDLSQPQLIWVFDALLSAGALQLIIIFLTALLSKRVRRVVTWYMFIFAWIIHSLSFLFIAGRQVGSPPTIGICLVGSALIYASPPLTGFATLILVLQLYLNVSFGRSTEKRKQIEEYFHIMLMLPPMMFMLVIVGVISLASQEPKHITRDKSGMICHLDDPGVVWNTVILTLCVALVLLAGGSTIRILWRRRKAMRNMHDFDPITKGLVCRLALFNTAPCMVLIYEVVLIPFSDNSIKVTFCHIAYASLPNLAAWTFGSQSDIMRVWMFWKKDKSDLTSIKPEGFR</sequence>
<evidence type="ECO:0000313" key="1">
    <source>
        <dbReference type="EMBL" id="KAG9225085.1"/>
    </source>
</evidence>
<protein>
    <submittedName>
        <fullName evidence="1">Uncharacterized protein</fullName>
    </submittedName>
</protein>
<dbReference type="EMBL" id="WQMT02000003">
    <property type="protein sequence ID" value="KAG9225085.1"/>
    <property type="molecule type" value="Genomic_DNA"/>
</dbReference>
<comment type="caution">
    <text evidence="1">The sequence shown here is derived from an EMBL/GenBank/DDBJ whole genome shotgun (WGS) entry which is preliminary data.</text>
</comment>